<reference evidence="2 3" key="1">
    <citation type="submission" date="2019-02" db="EMBL/GenBank/DDBJ databases">
        <title>Bacterial novel species Mucilaginibacter sp. 17JY9-4 isolated from soil.</title>
        <authorList>
            <person name="Jung H.-Y."/>
        </authorList>
    </citation>
    <scope>NUCLEOTIDE SEQUENCE [LARGE SCALE GENOMIC DNA]</scope>
    <source>
        <strain evidence="2 3">17JY9-4</strain>
    </source>
</reference>
<feature type="chain" id="PRO_5020981939" description="Carboxypeptidase regulatory-like domain-containing protein" evidence="1">
    <location>
        <begin position="20"/>
        <end position="265"/>
    </location>
</feature>
<organism evidence="2 3">
    <name type="scientific">Mucilaginibacter terrigena</name>
    <dbReference type="NCBI Taxonomy" id="2492395"/>
    <lineage>
        <taxon>Bacteria</taxon>
        <taxon>Pseudomonadati</taxon>
        <taxon>Bacteroidota</taxon>
        <taxon>Sphingobacteriia</taxon>
        <taxon>Sphingobacteriales</taxon>
        <taxon>Sphingobacteriaceae</taxon>
        <taxon>Mucilaginibacter</taxon>
    </lineage>
</organism>
<proteinExistence type="predicted"/>
<comment type="caution">
    <text evidence="2">The sequence shown here is derived from an EMBL/GenBank/DDBJ whole genome shotgun (WGS) entry which is preliminary data.</text>
</comment>
<feature type="signal peptide" evidence="1">
    <location>
        <begin position="1"/>
        <end position="19"/>
    </location>
</feature>
<keyword evidence="1" id="KW-0732">Signal</keyword>
<accession>A0A4Q5LLZ8</accession>
<sequence length="265" mass="28450">MKRIFTILAVLLISLTACKKGRVSKDPSVNDPGSTTQEPVIAYGNLNGTIFPAGAAEKITLISDIDPNVAVVVQLDAITGNFYRWEIKPGNYHLIVLPKSGYILTTKDYPVQIIKDQTTAIGTIKADEKSPEPDKTYSFSYKLNGSRESYPGKGTFTGTDLKITGKRSEGTYQKLGYYTFESTISVTGVTGLGDYYAKMTYVTTKGTIGYRTWGSAADGGSAKVTVTAIDPVNKKISGSFTAKLAPIAGTTGILTVTEGTFNITY</sequence>
<name>A0A4Q5LLZ8_9SPHI</name>
<protein>
    <recommendedName>
        <fullName evidence="4">Carboxypeptidase regulatory-like domain-containing protein</fullName>
    </recommendedName>
</protein>
<evidence type="ECO:0000256" key="1">
    <source>
        <dbReference type="SAM" id="SignalP"/>
    </source>
</evidence>
<gene>
    <name evidence="2" type="ORF">EWM62_08540</name>
</gene>
<dbReference type="OrthoDB" id="2111471at2"/>
<evidence type="ECO:0000313" key="2">
    <source>
        <dbReference type="EMBL" id="RYU90686.1"/>
    </source>
</evidence>
<dbReference type="Proteomes" id="UP000293331">
    <property type="component" value="Unassembled WGS sequence"/>
</dbReference>
<dbReference type="EMBL" id="SEWG01000003">
    <property type="protein sequence ID" value="RYU90686.1"/>
    <property type="molecule type" value="Genomic_DNA"/>
</dbReference>
<keyword evidence="3" id="KW-1185">Reference proteome</keyword>
<evidence type="ECO:0008006" key="4">
    <source>
        <dbReference type="Google" id="ProtNLM"/>
    </source>
</evidence>
<evidence type="ECO:0000313" key="3">
    <source>
        <dbReference type="Proteomes" id="UP000293331"/>
    </source>
</evidence>
<dbReference type="AlphaFoldDB" id="A0A4Q5LLZ8"/>
<dbReference type="RefSeq" id="WP_129876237.1">
    <property type="nucleotide sequence ID" value="NZ_SEWG01000003.1"/>
</dbReference>
<dbReference type="PROSITE" id="PS51257">
    <property type="entry name" value="PROKAR_LIPOPROTEIN"/>
    <property type="match status" value="1"/>
</dbReference>